<evidence type="ECO:0000256" key="1">
    <source>
        <dbReference type="ARBA" id="ARBA00004202"/>
    </source>
</evidence>
<dbReference type="PANTHER" id="PTHR43166">
    <property type="entry name" value="AMINO ACID IMPORT ATP-BINDING PROTEIN"/>
    <property type="match status" value="1"/>
</dbReference>
<evidence type="ECO:0000256" key="4">
    <source>
        <dbReference type="ARBA" id="ARBA00022475"/>
    </source>
</evidence>
<organism evidence="10 11">
    <name type="scientific">Labrys monachus</name>
    <dbReference type="NCBI Taxonomy" id="217067"/>
    <lineage>
        <taxon>Bacteria</taxon>
        <taxon>Pseudomonadati</taxon>
        <taxon>Pseudomonadota</taxon>
        <taxon>Alphaproteobacteria</taxon>
        <taxon>Hyphomicrobiales</taxon>
        <taxon>Xanthobacteraceae</taxon>
        <taxon>Labrys</taxon>
    </lineage>
</organism>
<dbReference type="SUPFAM" id="SSF52540">
    <property type="entry name" value="P-loop containing nucleoside triphosphate hydrolases"/>
    <property type="match status" value="1"/>
</dbReference>
<comment type="similarity">
    <text evidence="2">Belongs to the ABC transporter superfamily.</text>
</comment>
<feature type="domain" description="ABC transporter" evidence="9">
    <location>
        <begin position="9"/>
        <end position="251"/>
    </location>
</feature>
<dbReference type="EMBL" id="JAUSVK010000001">
    <property type="protein sequence ID" value="MDQ0393888.1"/>
    <property type="molecule type" value="Genomic_DNA"/>
</dbReference>
<sequence length="263" mass="28942">MPAPDAPILEIKALRKHYGTAEVLKGISLTVAPREVVAIVGASGSGKSTFLRCINLLETPSSGTLAFENLSFDFATPERQWRREASLRQLRTGIGMVFQSYNLWPHRTVLENVTEAPIRVKNVPRAEAIEQAHHLLGRIGLYDKRDAYPSRLSGGQQQRVAVARALAMKPRAMLFDEVTSALDPELVGEVLDLMAALAADGMTMLVVTHEIAFARDVSTRTIFVDGGLISEEGPSRQVLTNPDNERTRQFLRRVLHQPIAAAP</sequence>
<dbReference type="PANTHER" id="PTHR43166:SF9">
    <property type="entry name" value="GLUTAMATE_ASPARTATE IMPORT ATP-BINDING PROTEIN GLTL"/>
    <property type="match status" value="1"/>
</dbReference>
<evidence type="ECO:0000313" key="10">
    <source>
        <dbReference type="EMBL" id="MDQ0393888.1"/>
    </source>
</evidence>
<evidence type="ECO:0000256" key="6">
    <source>
        <dbReference type="ARBA" id="ARBA00022840"/>
    </source>
</evidence>
<dbReference type="PROSITE" id="PS50893">
    <property type="entry name" value="ABC_TRANSPORTER_2"/>
    <property type="match status" value="1"/>
</dbReference>
<dbReference type="Proteomes" id="UP001237448">
    <property type="component" value="Unassembled WGS sequence"/>
</dbReference>
<keyword evidence="8" id="KW-0472">Membrane</keyword>
<proteinExistence type="inferred from homology"/>
<keyword evidence="6 10" id="KW-0067">ATP-binding</keyword>
<keyword evidence="5" id="KW-0547">Nucleotide-binding</keyword>
<reference evidence="10 11" key="1">
    <citation type="submission" date="2023-07" db="EMBL/GenBank/DDBJ databases">
        <title>Genomic Encyclopedia of Type Strains, Phase IV (KMG-IV): sequencing the most valuable type-strain genomes for metagenomic binning, comparative biology and taxonomic classification.</title>
        <authorList>
            <person name="Goeker M."/>
        </authorList>
    </citation>
    <scope>NUCLEOTIDE SEQUENCE [LARGE SCALE GENOMIC DNA]</scope>
    <source>
        <strain evidence="10 11">DSM 5896</strain>
    </source>
</reference>
<evidence type="ECO:0000259" key="9">
    <source>
        <dbReference type="PROSITE" id="PS50893"/>
    </source>
</evidence>
<keyword evidence="4" id="KW-1003">Cell membrane</keyword>
<dbReference type="InterPro" id="IPR003593">
    <property type="entry name" value="AAA+_ATPase"/>
</dbReference>
<evidence type="ECO:0000256" key="8">
    <source>
        <dbReference type="ARBA" id="ARBA00023136"/>
    </source>
</evidence>
<keyword evidence="7" id="KW-0029">Amino-acid transport</keyword>
<keyword evidence="3" id="KW-0813">Transport</keyword>
<dbReference type="InterPro" id="IPR030679">
    <property type="entry name" value="ABC_ATPase_HisP-typ"/>
</dbReference>
<dbReference type="PROSITE" id="PS00211">
    <property type="entry name" value="ABC_TRANSPORTER_1"/>
    <property type="match status" value="1"/>
</dbReference>
<dbReference type="Gene3D" id="3.40.50.300">
    <property type="entry name" value="P-loop containing nucleotide triphosphate hydrolases"/>
    <property type="match status" value="1"/>
</dbReference>
<evidence type="ECO:0000256" key="2">
    <source>
        <dbReference type="ARBA" id="ARBA00005417"/>
    </source>
</evidence>
<comment type="caution">
    <text evidence="10">The sequence shown here is derived from an EMBL/GenBank/DDBJ whole genome shotgun (WGS) entry which is preliminary data.</text>
</comment>
<evidence type="ECO:0000256" key="5">
    <source>
        <dbReference type="ARBA" id="ARBA00022741"/>
    </source>
</evidence>
<accession>A0ABU0FIE6</accession>
<gene>
    <name evidence="10" type="ORF">J3R73_003680</name>
</gene>
<dbReference type="Pfam" id="PF00005">
    <property type="entry name" value="ABC_tran"/>
    <property type="match status" value="1"/>
</dbReference>
<dbReference type="InterPro" id="IPR027417">
    <property type="entry name" value="P-loop_NTPase"/>
</dbReference>
<dbReference type="InterPro" id="IPR003439">
    <property type="entry name" value="ABC_transporter-like_ATP-bd"/>
</dbReference>
<evidence type="ECO:0000313" key="11">
    <source>
        <dbReference type="Proteomes" id="UP001237448"/>
    </source>
</evidence>
<keyword evidence="11" id="KW-1185">Reference proteome</keyword>
<dbReference type="GO" id="GO:0005524">
    <property type="term" value="F:ATP binding"/>
    <property type="evidence" value="ECO:0007669"/>
    <property type="project" value="UniProtKB-KW"/>
</dbReference>
<evidence type="ECO:0000256" key="7">
    <source>
        <dbReference type="ARBA" id="ARBA00022970"/>
    </source>
</evidence>
<dbReference type="SMART" id="SM00382">
    <property type="entry name" value="AAA"/>
    <property type="match status" value="1"/>
</dbReference>
<dbReference type="InterPro" id="IPR050086">
    <property type="entry name" value="MetN_ABC_transporter-like"/>
</dbReference>
<evidence type="ECO:0000256" key="3">
    <source>
        <dbReference type="ARBA" id="ARBA00022448"/>
    </source>
</evidence>
<dbReference type="PIRSF" id="PIRSF039085">
    <property type="entry name" value="ABC_ATPase_HisP"/>
    <property type="match status" value="1"/>
</dbReference>
<protein>
    <submittedName>
        <fullName evidence="10">Polar amino acid transport system ATP-binding protein</fullName>
    </submittedName>
</protein>
<dbReference type="CDD" id="cd03262">
    <property type="entry name" value="ABC_HisP_GlnQ"/>
    <property type="match status" value="1"/>
</dbReference>
<dbReference type="RefSeq" id="WP_307429929.1">
    <property type="nucleotide sequence ID" value="NZ_JAUSVK010000001.1"/>
</dbReference>
<name>A0ABU0FIE6_9HYPH</name>
<dbReference type="InterPro" id="IPR017871">
    <property type="entry name" value="ABC_transporter-like_CS"/>
</dbReference>
<comment type="subcellular location">
    <subcellularLocation>
        <location evidence="1">Cell membrane</location>
        <topology evidence="1">Peripheral membrane protein</topology>
    </subcellularLocation>
</comment>